<dbReference type="PANTHER" id="PTHR48100:SF54">
    <property type="entry name" value="PHOSPHATASE SPAC5H10.03-RELATED"/>
    <property type="match status" value="1"/>
</dbReference>
<dbReference type="InterPro" id="IPR013078">
    <property type="entry name" value="His_Pase_superF_clade-1"/>
</dbReference>
<evidence type="ECO:0008006" key="3">
    <source>
        <dbReference type="Google" id="ProtNLM"/>
    </source>
</evidence>
<reference evidence="1" key="1">
    <citation type="submission" date="2023-06" db="EMBL/GenBank/DDBJ databases">
        <title>Conoideocrella luteorostrata (Hypocreales: Clavicipitaceae), a potential biocontrol fungus for elongate hemlock scale in United States Christmas tree production areas.</title>
        <authorList>
            <person name="Barrett H."/>
            <person name="Lovett B."/>
            <person name="Macias A.M."/>
            <person name="Stajich J.E."/>
            <person name="Kasson M.T."/>
        </authorList>
    </citation>
    <scope>NUCLEOTIDE SEQUENCE</scope>
    <source>
        <strain evidence="1">ARSEF 14590</strain>
    </source>
</reference>
<keyword evidence="2" id="KW-1185">Reference proteome</keyword>
<dbReference type="Pfam" id="PF00300">
    <property type="entry name" value="His_Phos_1"/>
    <property type="match status" value="1"/>
</dbReference>
<evidence type="ECO:0000313" key="2">
    <source>
        <dbReference type="Proteomes" id="UP001251528"/>
    </source>
</evidence>
<dbReference type="SMART" id="SM00855">
    <property type="entry name" value="PGAM"/>
    <property type="match status" value="1"/>
</dbReference>
<dbReference type="CDD" id="cd07067">
    <property type="entry name" value="HP_PGM_like"/>
    <property type="match status" value="1"/>
</dbReference>
<evidence type="ECO:0000313" key="1">
    <source>
        <dbReference type="EMBL" id="KAK2590924.1"/>
    </source>
</evidence>
<dbReference type="Proteomes" id="UP001251528">
    <property type="component" value="Unassembled WGS sequence"/>
</dbReference>
<gene>
    <name evidence="1" type="ORF">QQS21_011385</name>
</gene>
<dbReference type="EMBL" id="JASWJB010000381">
    <property type="protein sequence ID" value="KAK2590924.1"/>
    <property type="molecule type" value="Genomic_DNA"/>
</dbReference>
<dbReference type="SUPFAM" id="SSF53254">
    <property type="entry name" value="Phosphoglycerate mutase-like"/>
    <property type="match status" value="1"/>
</dbReference>
<dbReference type="InterPro" id="IPR050275">
    <property type="entry name" value="PGM_Phosphatase"/>
</dbReference>
<dbReference type="AlphaFoldDB" id="A0AAJ0FTD6"/>
<organism evidence="1 2">
    <name type="scientific">Conoideocrella luteorostrata</name>
    <dbReference type="NCBI Taxonomy" id="1105319"/>
    <lineage>
        <taxon>Eukaryota</taxon>
        <taxon>Fungi</taxon>
        <taxon>Dikarya</taxon>
        <taxon>Ascomycota</taxon>
        <taxon>Pezizomycotina</taxon>
        <taxon>Sordariomycetes</taxon>
        <taxon>Hypocreomycetidae</taxon>
        <taxon>Hypocreales</taxon>
        <taxon>Clavicipitaceae</taxon>
        <taxon>Conoideocrella</taxon>
    </lineage>
</organism>
<dbReference type="InterPro" id="IPR029033">
    <property type="entry name" value="His_PPase_superfam"/>
</dbReference>
<comment type="caution">
    <text evidence="1">The sequence shown here is derived from an EMBL/GenBank/DDBJ whole genome shotgun (WGS) entry which is preliminary data.</text>
</comment>
<dbReference type="GO" id="GO:0016791">
    <property type="term" value="F:phosphatase activity"/>
    <property type="evidence" value="ECO:0007669"/>
    <property type="project" value="TreeGrafter"/>
</dbReference>
<accession>A0AAJ0FTD6</accession>
<proteinExistence type="predicted"/>
<dbReference type="GO" id="GO:0005737">
    <property type="term" value="C:cytoplasm"/>
    <property type="evidence" value="ECO:0007669"/>
    <property type="project" value="TreeGrafter"/>
</dbReference>
<name>A0AAJ0FTD6_9HYPO</name>
<dbReference type="PANTHER" id="PTHR48100">
    <property type="entry name" value="BROAD-SPECIFICITY PHOSPHATASE YOR283W-RELATED"/>
    <property type="match status" value="1"/>
</dbReference>
<dbReference type="Gene3D" id="3.40.50.1240">
    <property type="entry name" value="Phosphoglycerate mutase-like"/>
    <property type="match status" value="1"/>
</dbReference>
<protein>
    <recommendedName>
        <fullName evidence="3">Phosphoglycerate mutase</fullName>
    </recommendedName>
</protein>
<sequence length="246" mass="27742">MPPIIHVIRHAQGVHNLSLNSHHLLDPELTSLGEEQARALGAGFPEVENIQLILSSPLKRAIQTALLGFPAQIEGGLQVLPWPEIQEASALPCDTGKGLPDIKAEFQHLPVDFQLVEPDWHIKQDKWANTASSLLARAQRARQWLSQRPEREIVLVSHGCFLHLLTDDWVNAVNPRGYDYQGTDWTNTEVRSFTIARKEGDEPALCETVESRTKRGVEHFGVTREQQLELREQTLHTWLQWGVISG</sequence>